<organism evidence="2">
    <name type="scientific">Salix viminalis</name>
    <name type="common">Common osier</name>
    <name type="synonym">Basket willow</name>
    <dbReference type="NCBI Taxonomy" id="40686"/>
    <lineage>
        <taxon>Eukaryota</taxon>
        <taxon>Viridiplantae</taxon>
        <taxon>Streptophyta</taxon>
        <taxon>Embryophyta</taxon>
        <taxon>Tracheophyta</taxon>
        <taxon>Spermatophyta</taxon>
        <taxon>Magnoliopsida</taxon>
        <taxon>eudicotyledons</taxon>
        <taxon>Gunneridae</taxon>
        <taxon>Pentapetalae</taxon>
        <taxon>rosids</taxon>
        <taxon>fabids</taxon>
        <taxon>Malpighiales</taxon>
        <taxon>Salicaceae</taxon>
        <taxon>Saliceae</taxon>
        <taxon>Salix</taxon>
    </lineage>
</organism>
<feature type="region of interest" description="Disordered" evidence="1">
    <location>
        <begin position="31"/>
        <end position="89"/>
    </location>
</feature>
<dbReference type="PANTHER" id="PTHR33625:SF3">
    <property type="entry name" value="OS04G0550700 PROTEIN"/>
    <property type="match status" value="1"/>
</dbReference>
<dbReference type="PANTHER" id="PTHR33625">
    <property type="entry name" value="OS08G0179900 PROTEIN"/>
    <property type="match status" value="1"/>
</dbReference>
<dbReference type="EMBL" id="CAADRP010000001">
    <property type="protein sequence ID" value="VFU20713.1"/>
    <property type="molecule type" value="Genomic_DNA"/>
</dbReference>
<reference evidence="2" key="1">
    <citation type="submission" date="2019-03" db="EMBL/GenBank/DDBJ databases">
        <authorList>
            <person name="Mank J."/>
            <person name="Almeida P."/>
        </authorList>
    </citation>
    <scope>NUCLEOTIDE SEQUENCE</scope>
    <source>
        <strain evidence="2">78183</strain>
    </source>
</reference>
<name>A0A6N2K4D1_SALVM</name>
<feature type="compositionally biased region" description="Polar residues" evidence="1">
    <location>
        <begin position="61"/>
        <end position="89"/>
    </location>
</feature>
<proteinExistence type="predicted"/>
<gene>
    <name evidence="2" type="ORF">SVIM_LOCUS7762</name>
</gene>
<feature type="compositionally biased region" description="Low complexity" evidence="1">
    <location>
        <begin position="37"/>
        <end position="54"/>
    </location>
</feature>
<evidence type="ECO:0000313" key="2">
    <source>
        <dbReference type="EMBL" id="VFU20713.1"/>
    </source>
</evidence>
<evidence type="ECO:0000256" key="1">
    <source>
        <dbReference type="SAM" id="MobiDB-lite"/>
    </source>
</evidence>
<accession>A0A6N2K4D1</accession>
<protein>
    <submittedName>
        <fullName evidence="2">Uncharacterized protein</fullName>
    </submittedName>
</protein>
<dbReference type="AlphaFoldDB" id="A0A6N2K4D1"/>
<sequence length="341" mass="36681">MLGRDTGCGGGSGGSVLRVVGRAFARAGVSNLPEPISTTNSSSSSTTATATSPRATRKLISPNNLTLHSSGSAPSLPISASSGGPTPTSWSHCDDYDWVSVDGSEEETPVGFNDDFVFGPVPSIDEVHGAVAALTHVFDAPSHSQLIRDKYTCTVDKDLAHQISCPALLNQVSSVGSESDWKEHSPVLCDPRALLSYGSQRVHEAFHLLQTEPSVQKMVVSLSSDKAVWDAVLNNAAVRELRENYCADENNDPPTCESLDETGEESNPALSFVKWIFDNTRMRAMEVIETITKLMNELFKPPAGEKMSAGTKDPFENKLRSSFLLSIMVLLIVVVTRAQKV</sequence>